<keyword evidence="4" id="KW-1185">Reference proteome</keyword>
<protein>
    <recommendedName>
        <fullName evidence="1">UPF0597 protein ABUE30_12235</fullName>
    </recommendedName>
</protein>
<evidence type="ECO:0000313" key="4">
    <source>
        <dbReference type="Proteomes" id="UP001629953"/>
    </source>
</evidence>
<dbReference type="RefSeq" id="WP_408624061.1">
    <property type="nucleotide sequence ID" value="NZ_JBEQCT010000005.1"/>
</dbReference>
<evidence type="ECO:0000256" key="1">
    <source>
        <dbReference type="HAMAP-Rule" id="MF_01845"/>
    </source>
</evidence>
<dbReference type="Pfam" id="PF03313">
    <property type="entry name" value="SDH_alpha"/>
    <property type="match status" value="1"/>
</dbReference>
<evidence type="ECO:0000259" key="2">
    <source>
        <dbReference type="Pfam" id="PF03313"/>
    </source>
</evidence>
<reference evidence="3 4" key="1">
    <citation type="journal article" date="2013" name="Int. J. Syst. Evol. Microbiol.">
        <title>Celerinatantimonas yamalensis sp. nov., a cold-adapted diazotrophic bacterium from a cold permafrost brine.</title>
        <authorList>
            <person name="Shcherbakova V."/>
            <person name="Chuvilskaya N."/>
            <person name="Rivkina E."/>
            <person name="Demidov N."/>
            <person name="Uchaeva V."/>
            <person name="Suetin S."/>
            <person name="Suzina N."/>
            <person name="Gilichinsky D."/>
        </authorList>
    </citation>
    <scope>NUCLEOTIDE SEQUENCE [LARGE SCALE GENOMIC DNA]</scope>
    <source>
        <strain evidence="3 4">C7</strain>
    </source>
</reference>
<proteinExistence type="inferred from homology"/>
<dbReference type="Proteomes" id="UP001629953">
    <property type="component" value="Unassembled WGS sequence"/>
</dbReference>
<sequence length="424" mass="44416">MSATIGYLDTLKRALKPALGCTEPLTVALAAAHARHHCPGALLSMQICVSANLFKNAAGVFVPGTGMTGLAIAAATGWFCGNSEAGLEVLAKLSPEGLDAAKQLIDKQQITLNYIDHDDVFYTCLEVTTDQSKAKVVMGQQHDGVLSIEVDGQCCYQDASNRSAVCERVPAEGWSVRQIVEFITQVDLAELHFIEQSATLNQALSDVGLTEKLGLAVGASLYQQQQAGWLSDDLASRAMILSASASDARMAGAPMAAMSNSGSGNQGIAATMPVVAVAQILQVSNEQRLRALAMSHLLAVYIKKMQSPLSALCAATTAAMGSAAAINWLLGGDVSQIEQTIRYMIGDISGIYCDGAKPGCALKVSTGASAAVKAALLGLNGGSARSDGMLESSVDDSLRNLGELTWKPLQATDQQIVRWIAARQ</sequence>
<dbReference type="GO" id="GO:0003941">
    <property type="term" value="F:L-serine ammonia-lyase activity"/>
    <property type="evidence" value="ECO:0007669"/>
    <property type="project" value="UniProtKB-EC"/>
</dbReference>
<keyword evidence="3" id="KW-0456">Lyase</keyword>
<accession>A0ABW9G8F5</accession>
<dbReference type="HAMAP" id="MF_01845">
    <property type="entry name" value="UPF0597"/>
    <property type="match status" value="1"/>
</dbReference>
<name>A0ABW9G8F5_9GAMM</name>
<dbReference type="PANTHER" id="PTHR30501:SF2">
    <property type="entry name" value="UPF0597 PROTEIN YHAM"/>
    <property type="match status" value="1"/>
</dbReference>
<feature type="domain" description="Serine dehydratase-like alpha subunit" evidence="2">
    <location>
        <begin position="133"/>
        <end position="417"/>
    </location>
</feature>
<dbReference type="InterPro" id="IPR005130">
    <property type="entry name" value="Ser_deHydtase-like_asu"/>
</dbReference>
<dbReference type="EMBL" id="JBEQCT010000005">
    <property type="protein sequence ID" value="MFM2485812.1"/>
    <property type="molecule type" value="Genomic_DNA"/>
</dbReference>
<dbReference type="InterPro" id="IPR021144">
    <property type="entry name" value="UPF0597"/>
</dbReference>
<dbReference type="PANTHER" id="PTHR30501">
    <property type="entry name" value="UPF0597 PROTEIN YHAM"/>
    <property type="match status" value="1"/>
</dbReference>
<organism evidence="3 4">
    <name type="scientific">Celerinatantimonas yamalensis</name>
    <dbReference type="NCBI Taxonomy" id="559956"/>
    <lineage>
        <taxon>Bacteria</taxon>
        <taxon>Pseudomonadati</taxon>
        <taxon>Pseudomonadota</taxon>
        <taxon>Gammaproteobacteria</taxon>
        <taxon>Celerinatantimonadaceae</taxon>
        <taxon>Celerinatantimonas</taxon>
    </lineage>
</organism>
<dbReference type="PIRSF" id="PIRSF006054">
    <property type="entry name" value="UCP006054"/>
    <property type="match status" value="1"/>
</dbReference>
<comment type="caution">
    <text evidence="3">The sequence shown here is derived from an EMBL/GenBank/DDBJ whole genome shotgun (WGS) entry which is preliminary data.</text>
</comment>
<evidence type="ECO:0000313" key="3">
    <source>
        <dbReference type="EMBL" id="MFM2485812.1"/>
    </source>
</evidence>
<comment type="similarity">
    <text evidence="1">Belongs to the UPF0597 family.</text>
</comment>
<gene>
    <name evidence="3" type="ORF">ABUE30_12235</name>
</gene>